<keyword evidence="6" id="KW-1185">Reference proteome</keyword>
<keyword evidence="3" id="KW-0560">Oxidoreductase</keyword>
<evidence type="ECO:0000313" key="5">
    <source>
        <dbReference type="EMBL" id="KAH7303620.1"/>
    </source>
</evidence>
<evidence type="ECO:0000256" key="2">
    <source>
        <dbReference type="ARBA" id="ARBA00022630"/>
    </source>
</evidence>
<dbReference type="InterPro" id="IPR036188">
    <property type="entry name" value="FAD/NAD-bd_sf"/>
</dbReference>
<dbReference type="PRINTS" id="PR00368">
    <property type="entry name" value="FADPNR"/>
</dbReference>
<dbReference type="GO" id="GO:0016491">
    <property type="term" value="F:oxidoreductase activity"/>
    <property type="evidence" value="ECO:0007669"/>
    <property type="project" value="UniProtKB-KW"/>
</dbReference>
<name>A0A8K0WIX8_9HYPO</name>
<dbReference type="Proteomes" id="UP000813444">
    <property type="component" value="Unassembled WGS sequence"/>
</dbReference>
<comment type="similarity">
    <text evidence="1">Belongs to the class-II pyridine nucleotide-disulfide oxidoreductase family.</text>
</comment>
<organism evidence="5 6">
    <name type="scientific">Stachybotrys elegans</name>
    <dbReference type="NCBI Taxonomy" id="80388"/>
    <lineage>
        <taxon>Eukaryota</taxon>
        <taxon>Fungi</taxon>
        <taxon>Dikarya</taxon>
        <taxon>Ascomycota</taxon>
        <taxon>Pezizomycotina</taxon>
        <taxon>Sordariomycetes</taxon>
        <taxon>Hypocreomycetidae</taxon>
        <taxon>Hypocreales</taxon>
        <taxon>Stachybotryaceae</taxon>
        <taxon>Stachybotrys</taxon>
    </lineage>
</organism>
<dbReference type="InterPro" id="IPR023753">
    <property type="entry name" value="FAD/NAD-binding_dom"/>
</dbReference>
<evidence type="ECO:0000256" key="1">
    <source>
        <dbReference type="ARBA" id="ARBA00009333"/>
    </source>
</evidence>
<evidence type="ECO:0000256" key="3">
    <source>
        <dbReference type="ARBA" id="ARBA00023002"/>
    </source>
</evidence>
<accession>A0A8K0WIX8</accession>
<evidence type="ECO:0000259" key="4">
    <source>
        <dbReference type="Pfam" id="PF07992"/>
    </source>
</evidence>
<dbReference type="InterPro" id="IPR050097">
    <property type="entry name" value="Ferredoxin-NADP_redctase_2"/>
</dbReference>
<dbReference type="OrthoDB" id="10260355at2759"/>
<sequence>MSLVDVLFIGGGPAGLSAALTPVRQHHTVVVFDINDSRALPSAKLYGISGAEGKSPMELINHLRGELTAYDDYTAVNIEVTHVKKVDSGFKATDKNEKAYHGKKLILASGAYTKDPSNRHCGVLAMDWIAMPQFTYHMSHLGYQLASGNEDLEETLKATVKEKPWNTENRKIIAIQRAPERPEDNAVEVLFEDGTSKREAFIGHAPITLLRGPWAQQLGIEVTQSGGEYVTNGPFQETSVKGVYAVGDTMTPFKAWSNAVFSGAQAAAGIAVAL</sequence>
<protein>
    <recommendedName>
        <fullName evidence="4">FAD/NAD(P)-binding domain-containing protein</fullName>
    </recommendedName>
</protein>
<dbReference type="EMBL" id="JAGPNK010000030">
    <property type="protein sequence ID" value="KAH7303620.1"/>
    <property type="molecule type" value="Genomic_DNA"/>
</dbReference>
<dbReference type="Gene3D" id="3.50.50.60">
    <property type="entry name" value="FAD/NAD(P)-binding domain"/>
    <property type="match status" value="2"/>
</dbReference>
<proteinExistence type="inferred from homology"/>
<feature type="domain" description="FAD/NAD(P)-binding" evidence="4">
    <location>
        <begin position="5"/>
        <end position="116"/>
    </location>
</feature>
<keyword evidence="2" id="KW-0285">Flavoprotein</keyword>
<dbReference type="SUPFAM" id="SSF51905">
    <property type="entry name" value="FAD/NAD(P)-binding domain"/>
    <property type="match status" value="1"/>
</dbReference>
<gene>
    <name evidence="5" type="ORF">B0I35DRAFT_497827</name>
</gene>
<evidence type="ECO:0000313" key="6">
    <source>
        <dbReference type="Proteomes" id="UP000813444"/>
    </source>
</evidence>
<dbReference type="PANTHER" id="PTHR48105">
    <property type="entry name" value="THIOREDOXIN REDUCTASE 1-RELATED-RELATED"/>
    <property type="match status" value="1"/>
</dbReference>
<reference evidence="5" key="1">
    <citation type="journal article" date="2021" name="Nat. Commun.">
        <title>Genetic determinants of endophytism in the Arabidopsis root mycobiome.</title>
        <authorList>
            <person name="Mesny F."/>
            <person name="Miyauchi S."/>
            <person name="Thiergart T."/>
            <person name="Pickel B."/>
            <person name="Atanasova L."/>
            <person name="Karlsson M."/>
            <person name="Huettel B."/>
            <person name="Barry K.W."/>
            <person name="Haridas S."/>
            <person name="Chen C."/>
            <person name="Bauer D."/>
            <person name="Andreopoulos W."/>
            <person name="Pangilinan J."/>
            <person name="LaButti K."/>
            <person name="Riley R."/>
            <person name="Lipzen A."/>
            <person name="Clum A."/>
            <person name="Drula E."/>
            <person name="Henrissat B."/>
            <person name="Kohler A."/>
            <person name="Grigoriev I.V."/>
            <person name="Martin F.M."/>
            <person name="Hacquard S."/>
        </authorList>
    </citation>
    <scope>NUCLEOTIDE SEQUENCE</scope>
    <source>
        <strain evidence="5">MPI-CAGE-CH-0235</strain>
    </source>
</reference>
<dbReference type="Pfam" id="PF07992">
    <property type="entry name" value="Pyr_redox_2"/>
    <property type="match status" value="1"/>
</dbReference>
<dbReference type="AlphaFoldDB" id="A0A8K0WIX8"/>
<dbReference type="GO" id="GO:0097237">
    <property type="term" value="P:cellular response to toxic substance"/>
    <property type="evidence" value="ECO:0007669"/>
    <property type="project" value="UniProtKB-ARBA"/>
</dbReference>
<dbReference type="PRINTS" id="PR00469">
    <property type="entry name" value="PNDRDTASEII"/>
</dbReference>
<comment type="caution">
    <text evidence="5">The sequence shown here is derived from an EMBL/GenBank/DDBJ whole genome shotgun (WGS) entry which is preliminary data.</text>
</comment>